<evidence type="ECO:0000313" key="5">
    <source>
        <dbReference type="Proteomes" id="UP000599312"/>
    </source>
</evidence>
<evidence type="ECO:0000259" key="3">
    <source>
        <dbReference type="Pfam" id="PF11800"/>
    </source>
</evidence>
<accession>A0A931BQH8</accession>
<organism evidence="4 5">
    <name type="scientific">Microvirga alba</name>
    <dbReference type="NCBI Taxonomy" id="2791025"/>
    <lineage>
        <taxon>Bacteria</taxon>
        <taxon>Pseudomonadati</taxon>
        <taxon>Pseudomonadota</taxon>
        <taxon>Alphaproteobacteria</taxon>
        <taxon>Hyphomicrobiales</taxon>
        <taxon>Methylobacteriaceae</taxon>
        <taxon>Microvirga</taxon>
    </lineage>
</organism>
<feature type="domain" description="Plasmid replication protein C C-terminal" evidence="3">
    <location>
        <begin position="307"/>
        <end position="407"/>
    </location>
</feature>
<dbReference type="NCBIfam" id="NF040974">
    <property type="entry name" value="RepABC_RepC"/>
    <property type="match status" value="1"/>
</dbReference>
<feature type="compositionally biased region" description="Polar residues" evidence="1">
    <location>
        <begin position="244"/>
        <end position="254"/>
    </location>
</feature>
<gene>
    <name evidence="4" type="ORF">I2H38_19760</name>
</gene>
<evidence type="ECO:0000256" key="1">
    <source>
        <dbReference type="SAM" id="MobiDB-lite"/>
    </source>
</evidence>
<feature type="domain" description="Plasmid replication protein C N-terminal" evidence="2">
    <location>
        <begin position="5"/>
        <end position="177"/>
    </location>
</feature>
<sequence length="413" mass="45525">MQGTRRYTEGLARARSLAEQFSPDPVISRTRYLGALKKAARAIGLTLRGVALIDMLFATSEDQDWTTQGVRPVVWPSNDWLCDQTGLSLTSVRRHMRELVDLSLIVPTDSPNGKRWGRRAKDGRIVAGYGFDLSPIAVRYAEFVEVAAEAQAQRAERQALQREFTVVRQTVQMIVAAGIEHDLPGDWEGWQGDLERVIERRRSAASLQDLVNQLLDLRIVVEEAFNEASNLKKESPKGAKNGTHILTTTNLPNRKSNERRDADASQSSNATGFAGRRGFRKPEFGLTVEQTPKPLRGAETSEIEQIPLGLVNAACPGIGSYGYEPPNTWWDLIKLANHVRPELGVSEPAWREACSVLGDHLAAVAIAVILEKHQAGTVAKPGGYLRGMLGKAQVGELNIARTLYGLSEQNHVH</sequence>
<dbReference type="InterPro" id="IPR047611">
    <property type="entry name" value="RepABC_RepC"/>
</dbReference>
<dbReference type="InterPro" id="IPR005090">
    <property type="entry name" value="RepC_N"/>
</dbReference>
<comment type="caution">
    <text evidence="4">The sequence shown here is derived from an EMBL/GenBank/DDBJ whole genome shotgun (WGS) entry which is preliminary data.</text>
</comment>
<feature type="region of interest" description="Disordered" evidence="1">
    <location>
        <begin position="230"/>
        <end position="278"/>
    </location>
</feature>
<evidence type="ECO:0008006" key="6">
    <source>
        <dbReference type="Google" id="ProtNLM"/>
    </source>
</evidence>
<dbReference type="Pfam" id="PF11800">
    <property type="entry name" value="RP-C_C"/>
    <property type="match status" value="1"/>
</dbReference>
<dbReference type="RefSeq" id="WP_196273598.1">
    <property type="nucleotide sequence ID" value="NZ_JADQDO010000017.1"/>
</dbReference>
<evidence type="ECO:0000313" key="4">
    <source>
        <dbReference type="EMBL" id="MBF9235602.1"/>
    </source>
</evidence>
<proteinExistence type="predicted"/>
<dbReference type="Pfam" id="PF03428">
    <property type="entry name" value="RP-C"/>
    <property type="match status" value="1"/>
</dbReference>
<protein>
    <recommendedName>
        <fullName evidence="6">Replication protein C</fullName>
    </recommendedName>
</protein>
<dbReference type="EMBL" id="JADQDO010000017">
    <property type="protein sequence ID" value="MBF9235602.1"/>
    <property type="molecule type" value="Genomic_DNA"/>
</dbReference>
<name>A0A931BQH8_9HYPH</name>
<reference evidence="4" key="1">
    <citation type="submission" date="2020-11" db="EMBL/GenBank/DDBJ databases">
        <authorList>
            <person name="Kim M.K."/>
        </authorList>
    </citation>
    <scope>NUCLEOTIDE SEQUENCE</scope>
    <source>
        <strain evidence="4">BT350</strain>
    </source>
</reference>
<dbReference type="Proteomes" id="UP000599312">
    <property type="component" value="Unassembled WGS sequence"/>
</dbReference>
<keyword evidence="5" id="KW-1185">Reference proteome</keyword>
<evidence type="ECO:0000259" key="2">
    <source>
        <dbReference type="Pfam" id="PF03428"/>
    </source>
</evidence>
<dbReference type="AlphaFoldDB" id="A0A931BQH8"/>
<dbReference type="InterPro" id="IPR021760">
    <property type="entry name" value="RepC_C"/>
</dbReference>